<gene>
    <name evidence="1" type="ORF">BQ8794_240221</name>
</gene>
<sequence>MVLAARARSAVSSWYRLLAMRVVARPGEAMARLGLRNPQTRLSLTWAVLRRVLSTVPVSKQPCSSFP</sequence>
<dbReference type="STRING" id="1631249.BQ8794_240221"/>
<protein>
    <submittedName>
        <fullName evidence="1">Uncharacterized protein</fullName>
    </submittedName>
</protein>
<dbReference type="AlphaFoldDB" id="A0A1R3V816"/>
<organism evidence="1 2">
    <name type="scientific">Mesorhizobium prunaredense</name>
    <dbReference type="NCBI Taxonomy" id="1631249"/>
    <lineage>
        <taxon>Bacteria</taxon>
        <taxon>Pseudomonadati</taxon>
        <taxon>Pseudomonadota</taxon>
        <taxon>Alphaproteobacteria</taxon>
        <taxon>Hyphomicrobiales</taxon>
        <taxon>Phyllobacteriaceae</taxon>
        <taxon>Mesorhizobium</taxon>
    </lineage>
</organism>
<reference evidence="2" key="1">
    <citation type="submission" date="2017-01" db="EMBL/GenBank/DDBJ databases">
        <authorList>
            <person name="Brunel B."/>
        </authorList>
    </citation>
    <scope>NUCLEOTIDE SEQUENCE [LARGE SCALE GENOMIC DNA]</scope>
</reference>
<keyword evidence="2" id="KW-1185">Reference proteome</keyword>
<name>A0A1R3V816_9HYPH</name>
<dbReference type="Proteomes" id="UP000188388">
    <property type="component" value="Unassembled WGS sequence"/>
</dbReference>
<evidence type="ECO:0000313" key="2">
    <source>
        <dbReference type="Proteomes" id="UP000188388"/>
    </source>
</evidence>
<proteinExistence type="predicted"/>
<evidence type="ECO:0000313" key="1">
    <source>
        <dbReference type="EMBL" id="SIT56014.1"/>
    </source>
</evidence>
<dbReference type="EMBL" id="FTPD01000017">
    <property type="protein sequence ID" value="SIT56014.1"/>
    <property type="molecule type" value="Genomic_DNA"/>
</dbReference>
<accession>A0A1R3V816</accession>